<feature type="compositionally biased region" description="Gly residues" evidence="1">
    <location>
        <begin position="670"/>
        <end position="679"/>
    </location>
</feature>
<evidence type="ECO:0000256" key="2">
    <source>
        <dbReference type="SAM" id="SignalP"/>
    </source>
</evidence>
<proteinExistence type="predicted"/>
<dbReference type="GO" id="GO:0008237">
    <property type="term" value="F:metallopeptidase activity"/>
    <property type="evidence" value="ECO:0007669"/>
    <property type="project" value="InterPro"/>
</dbReference>
<keyword evidence="2" id="KW-0732">Signal</keyword>
<dbReference type="AlphaFoldDB" id="A0A235CIC2"/>
<dbReference type="Gene3D" id="2.60.40.10">
    <property type="entry name" value="Immunoglobulins"/>
    <property type="match status" value="1"/>
</dbReference>
<feature type="region of interest" description="Disordered" evidence="1">
    <location>
        <begin position="665"/>
        <end position="686"/>
    </location>
</feature>
<dbReference type="InterPro" id="IPR003961">
    <property type="entry name" value="FN3_dom"/>
</dbReference>
<dbReference type="InterPro" id="IPR036116">
    <property type="entry name" value="FN3_sf"/>
</dbReference>
<dbReference type="RefSeq" id="WP_094278667.1">
    <property type="nucleotide sequence ID" value="NZ_NQJF01000009.1"/>
</dbReference>
<reference evidence="4 6" key="1">
    <citation type="submission" date="2017-08" db="EMBL/GenBank/DDBJ databases">
        <title>Draft Genome Sequence of the Marine Bacterium Oceanimonas baumannii ATCC 700832.</title>
        <authorList>
            <person name="Mcclelland W.D."/>
            <person name="Brennan M.A."/>
            <person name="Trachtenberg A.M."/>
            <person name="Maclea K.S."/>
        </authorList>
    </citation>
    <scope>NUCLEOTIDE SEQUENCE [LARGE SCALE GENOMIC DNA]</scope>
    <source>
        <strain evidence="4 6">ATCC 700832</strain>
    </source>
</reference>
<protein>
    <submittedName>
        <fullName evidence="5">Reprolysin-like metallo-peptidase family M12B</fullName>
    </submittedName>
</protein>
<dbReference type="EMBL" id="SODO01000013">
    <property type="protein sequence ID" value="TDW56866.1"/>
    <property type="molecule type" value="Genomic_DNA"/>
</dbReference>
<evidence type="ECO:0000313" key="5">
    <source>
        <dbReference type="EMBL" id="TDW56866.1"/>
    </source>
</evidence>
<dbReference type="Gene3D" id="2.60.120.380">
    <property type="match status" value="1"/>
</dbReference>
<dbReference type="CDD" id="cd00063">
    <property type="entry name" value="FN3"/>
    <property type="match status" value="1"/>
</dbReference>
<sequence length="686" mass="73187">MNAKLTTPLAGCLVSLLVAFSTQAVPKFNNNPDNLPPGRLKSQIEKLPYPAQLRALEWLEQLNVPAQDFEFLHADQDGAIFYADTILPEPTDNDSTDELAAPQSVAPEDTFFLHSRPGASKVVFLDFDGHVISGKAWGNGATFYARPYDTDGSPDSFNDTERSRIAEIWHRLAEDMAPFDIDVTTEDPGAFGPNTGHILVTEGRDEFNTAMPSENAGGVAYVNVWGRSNYEYYLPALVYADNLGPYKTTSIAEAASHELGHNLGLSHDGTSATSYYRGHGSGYVSWGPIMGVGYSTQVTQWSRGEYADANNNEDDLQIISGKLGRRADDHGNNLTSATLLVADTYGNIGSTSPEIDPGNLVPANKGVIETRQDHDVFWFDTEAGNVSLTIIPAWDSFYNDNHRGSNLDVQASLYDAQGNLVIRADPQNDTMAQLDKTLMAGRYYLEITGTGNSVTPYSDYGSLGMYFISGTLVSTQDDTTAPMPNPAGWWATPPTAQGTTQIDMVANPASDDSGMVQYQFLCVAGGPGCSNSSWQSDTGYSATGLQPGTSYSFQVKARDLSGNETALSAVRSATTQSGNRPPVAVDDSAQVILGSLLSIDVLANDSDPDNDELSISDYSQGSKGSVALVDNQLVYTSISKRGGDSLTYTVSDGELTATATLSITISPSGQGDGGGGGGKCHPKKGC</sequence>
<dbReference type="PROSITE" id="PS50853">
    <property type="entry name" value="FN3"/>
    <property type="match status" value="1"/>
</dbReference>
<dbReference type="SUPFAM" id="SSF49265">
    <property type="entry name" value="Fibronectin type III"/>
    <property type="match status" value="1"/>
</dbReference>
<evidence type="ECO:0000259" key="3">
    <source>
        <dbReference type="PROSITE" id="PS50853"/>
    </source>
</evidence>
<feature type="signal peptide" evidence="2">
    <location>
        <begin position="1"/>
        <end position="24"/>
    </location>
</feature>
<evidence type="ECO:0000313" key="6">
    <source>
        <dbReference type="Proteomes" id="UP000243640"/>
    </source>
</evidence>
<dbReference type="InterPro" id="IPR024079">
    <property type="entry name" value="MetalloPept_cat_dom_sf"/>
</dbReference>
<organism evidence="4 6">
    <name type="scientific">Oceanimonas baumannii</name>
    <dbReference type="NCBI Taxonomy" id="129578"/>
    <lineage>
        <taxon>Bacteria</taxon>
        <taxon>Pseudomonadati</taxon>
        <taxon>Pseudomonadota</taxon>
        <taxon>Gammaproteobacteria</taxon>
        <taxon>Aeromonadales</taxon>
        <taxon>Aeromonadaceae</taxon>
        <taxon>Oceanimonas</taxon>
    </lineage>
</organism>
<dbReference type="InterPro" id="IPR013783">
    <property type="entry name" value="Ig-like_fold"/>
</dbReference>
<dbReference type="EMBL" id="NQJF01000009">
    <property type="protein sequence ID" value="OYD23595.1"/>
    <property type="molecule type" value="Genomic_DNA"/>
</dbReference>
<comment type="caution">
    <text evidence="4">The sequence shown here is derived from an EMBL/GenBank/DDBJ whole genome shotgun (WGS) entry which is preliminary data.</text>
</comment>
<dbReference type="Pfam" id="PF13582">
    <property type="entry name" value="Reprolysin_3"/>
    <property type="match status" value="1"/>
</dbReference>
<feature type="chain" id="PRO_5012963613" evidence="2">
    <location>
        <begin position="25"/>
        <end position="686"/>
    </location>
</feature>
<dbReference type="Proteomes" id="UP000295058">
    <property type="component" value="Unassembled WGS sequence"/>
</dbReference>
<dbReference type="OrthoDB" id="220114at2"/>
<keyword evidence="7" id="KW-1185">Reference proteome</keyword>
<dbReference type="SUPFAM" id="SSF55486">
    <property type="entry name" value="Metalloproteases ('zincins'), catalytic domain"/>
    <property type="match status" value="1"/>
</dbReference>
<name>A0A235CIC2_9GAMM</name>
<evidence type="ECO:0000256" key="1">
    <source>
        <dbReference type="SAM" id="MobiDB-lite"/>
    </source>
</evidence>
<evidence type="ECO:0000313" key="4">
    <source>
        <dbReference type="EMBL" id="OYD23595.1"/>
    </source>
</evidence>
<reference evidence="5 7" key="2">
    <citation type="submission" date="2019-03" db="EMBL/GenBank/DDBJ databases">
        <title>Genomic Encyclopedia of Archaeal and Bacterial Type Strains, Phase II (KMG-II): from individual species to whole genera.</title>
        <authorList>
            <person name="Goeker M."/>
        </authorList>
    </citation>
    <scope>NUCLEOTIDE SEQUENCE [LARGE SCALE GENOMIC DNA]</scope>
    <source>
        <strain evidence="5 7">DSM 15594</strain>
    </source>
</reference>
<evidence type="ECO:0000313" key="7">
    <source>
        <dbReference type="Proteomes" id="UP000295058"/>
    </source>
</evidence>
<dbReference type="Proteomes" id="UP000243640">
    <property type="component" value="Unassembled WGS sequence"/>
</dbReference>
<gene>
    <name evidence="4" type="ORF">B6S09_11665</name>
    <name evidence="5" type="ORF">LY04_02878</name>
</gene>
<dbReference type="Gene3D" id="3.40.390.10">
    <property type="entry name" value="Collagenase (Catalytic Domain)"/>
    <property type="match status" value="1"/>
</dbReference>
<feature type="domain" description="Fibronectin type-III" evidence="3">
    <location>
        <begin position="485"/>
        <end position="578"/>
    </location>
</feature>
<accession>A0A235CIC2</accession>
<dbReference type="Pfam" id="PF17963">
    <property type="entry name" value="Big_9"/>
    <property type="match status" value="1"/>
</dbReference>